<organism evidence="3 4">
    <name type="scientific">Fibrisoma limi BUZ 3</name>
    <dbReference type="NCBI Taxonomy" id="1185876"/>
    <lineage>
        <taxon>Bacteria</taxon>
        <taxon>Pseudomonadati</taxon>
        <taxon>Bacteroidota</taxon>
        <taxon>Cytophagia</taxon>
        <taxon>Cytophagales</taxon>
        <taxon>Spirosomataceae</taxon>
        <taxon>Fibrisoma</taxon>
    </lineage>
</organism>
<keyword evidence="3" id="KW-0418">Kinase</keyword>
<keyword evidence="1" id="KW-1133">Transmembrane helix</keyword>
<dbReference type="Gene3D" id="2.60.120.260">
    <property type="entry name" value="Galactose-binding domain-like"/>
    <property type="match status" value="1"/>
</dbReference>
<evidence type="ECO:0000313" key="4">
    <source>
        <dbReference type="Proteomes" id="UP000009309"/>
    </source>
</evidence>
<feature type="transmembrane region" description="Helical" evidence="1">
    <location>
        <begin position="259"/>
        <end position="276"/>
    </location>
</feature>
<feature type="transmembrane region" description="Helical" evidence="1">
    <location>
        <begin position="283"/>
        <end position="301"/>
    </location>
</feature>
<keyword evidence="3" id="KW-0808">Transferase</keyword>
<evidence type="ECO:0000313" key="3">
    <source>
        <dbReference type="EMBL" id="CCH53091.1"/>
    </source>
</evidence>
<proteinExistence type="predicted"/>
<accession>I2GGR6</accession>
<keyword evidence="2" id="KW-0732">Signal</keyword>
<feature type="transmembrane region" description="Helical" evidence="1">
    <location>
        <begin position="223"/>
        <end position="253"/>
    </location>
</feature>
<dbReference type="EMBL" id="CAIT01000006">
    <property type="protein sequence ID" value="CCH53091.1"/>
    <property type="molecule type" value="Genomic_DNA"/>
</dbReference>
<feature type="signal peptide" evidence="2">
    <location>
        <begin position="1"/>
        <end position="21"/>
    </location>
</feature>
<sequence>MHRLCLTLFCLLVPFFGVAQSADSTETIRVMQQLADNYWRFQAGDSLVWANPAYNDRAWELTSPAEPLIENKALWRSGRGWFRLPVQMKKRLVGQEFQLVIEQYGSSEVYLDGRRLAVLQPPGGDSAGPQRITQFVPFQLPDTNRHVLAVRYRFARQPVYYANVDLSAFEMRLEKNNEAGQNLISYHRWVAGLDYSLAGVFLLLGFLHLLFYRANTAQRVNFWLGITMLVFGSFFLLSGLSTLVVTLPLYSLIQLVNDLLGYTGLGLLLRSVYYYLNRPRGWIYWLVIGLLLVDASYQIFIGPLAESIAWVPFTAVLAEYVRVSWLGKRRGDADARLPWNSLRIVFFVVLGGFFCWLA</sequence>
<gene>
    <name evidence="3" type="ORF">BN8_02155</name>
</gene>
<reference evidence="3 4" key="1">
    <citation type="journal article" date="2012" name="J. Bacteriol.">
        <title>Genome Sequence of the Filamentous Bacterium Fibrisoma limi BUZ 3T.</title>
        <authorList>
            <person name="Filippini M."/>
            <person name="Qi W."/>
            <person name="Jaenicke S."/>
            <person name="Goesmann A."/>
            <person name="Smits T.H."/>
            <person name="Bagheri H.C."/>
        </authorList>
    </citation>
    <scope>NUCLEOTIDE SEQUENCE [LARGE SCALE GENOMIC DNA]</scope>
    <source>
        <strain evidence="4">BUZ 3T</strain>
    </source>
</reference>
<dbReference type="OrthoDB" id="625140at2"/>
<dbReference type="Proteomes" id="UP000009309">
    <property type="component" value="Unassembled WGS sequence"/>
</dbReference>
<dbReference type="GO" id="GO:0016301">
    <property type="term" value="F:kinase activity"/>
    <property type="evidence" value="ECO:0007669"/>
    <property type="project" value="UniProtKB-KW"/>
</dbReference>
<protein>
    <submittedName>
        <fullName evidence="3">Histidine kinase</fullName>
    </submittedName>
</protein>
<dbReference type="STRING" id="1185876.BN8_02155"/>
<dbReference type="AlphaFoldDB" id="I2GGR6"/>
<feature type="chain" id="PRO_5003659423" evidence="2">
    <location>
        <begin position="22"/>
        <end position="358"/>
    </location>
</feature>
<keyword evidence="1" id="KW-0472">Membrane</keyword>
<keyword evidence="1" id="KW-0812">Transmembrane</keyword>
<feature type="transmembrane region" description="Helical" evidence="1">
    <location>
        <begin position="337"/>
        <end position="357"/>
    </location>
</feature>
<dbReference type="RefSeq" id="WP_009281675.1">
    <property type="nucleotide sequence ID" value="NZ_CAIT01000006.1"/>
</dbReference>
<comment type="caution">
    <text evidence="3">The sequence shown here is derived from an EMBL/GenBank/DDBJ whole genome shotgun (WGS) entry which is preliminary data.</text>
</comment>
<name>I2GGR6_9BACT</name>
<dbReference type="eggNOG" id="COG4191">
    <property type="taxonomic scope" value="Bacteria"/>
</dbReference>
<feature type="transmembrane region" description="Helical" evidence="1">
    <location>
        <begin position="189"/>
        <end position="211"/>
    </location>
</feature>
<evidence type="ECO:0000256" key="2">
    <source>
        <dbReference type="SAM" id="SignalP"/>
    </source>
</evidence>
<keyword evidence="4" id="KW-1185">Reference proteome</keyword>
<evidence type="ECO:0000256" key="1">
    <source>
        <dbReference type="SAM" id="Phobius"/>
    </source>
</evidence>
<feature type="transmembrane region" description="Helical" evidence="1">
    <location>
        <begin position="307"/>
        <end position="325"/>
    </location>
</feature>